<dbReference type="PATRIC" id="fig|1423730.4.peg.1394"/>
<protein>
    <recommendedName>
        <fullName evidence="4">Single-stranded DNA-binding protein</fullName>
    </recommendedName>
</protein>
<gene>
    <name evidence="2" type="ORF">FC75_GL001329</name>
</gene>
<dbReference type="InterPro" id="IPR012340">
    <property type="entry name" value="NA-bd_OB-fold"/>
</dbReference>
<dbReference type="SUPFAM" id="SSF50249">
    <property type="entry name" value="Nucleic acid-binding proteins"/>
    <property type="match status" value="1"/>
</dbReference>
<evidence type="ECO:0000256" key="1">
    <source>
        <dbReference type="SAM" id="MobiDB-lite"/>
    </source>
</evidence>
<sequence length="137" mass="15160">MNGYLSNERSFDTGRSETNKVPFTLSGEAATRFLDEVEPGAVIVVNGYFQSSEFKRDDGSQAVSYRLRGYDFYRVYQPGEVAKPLQQAIQPEFERAPEAPAQPAPQPQPKPVAPQPEPSAAPTQQPTPQAQSPYQGW</sequence>
<evidence type="ECO:0008006" key="4">
    <source>
        <dbReference type="Google" id="ProtNLM"/>
    </source>
</evidence>
<dbReference type="STRING" id="1423730.FC75_GL001329"/>
<proteinExistence type="predicted"/>
<dbReference type="EMBL" id="AYZJ01000024">
    <property type="protein sequence ID" value="KRN24151.1"/>
    <property type="molecule type" value="Genomic_DNA"/>
</dbReference>
<feature type="compositionally biased region" description="Basic and acidic residues" evidence="1">
    <location>
        <begin position="9"/>
        <end position="18"/>
    </location>
</feature>
<evidence type="ECO:0000313" key="2">
    <source>
        <dbReference type="EMBL" id="KRN24151.1"/>
    </source>
</evidence>
<evidence type="ECO:0000313" key="3">
    <source>
        <dbReference type="Proteomes" id="UP000050865"/>
    </source>
</evidence>
<feature type="region of interest" description="Disordered" evidence="1">
    <location>
        <begin position="1"/>
        <end position="20"/>
    </location>
</feature>
<feature type="compositionally biased region" description="Low complexity" evidence="1">
    <location>
        <begin position="120"/>
        <end position="137"/>
    </location>
</feature>
<comment type="caution">
    <text evidence="2">The sequence shown here is derived from an EMBL/GenBank/DDBJ whole genome shotgun (WGS) entry which is preliminary data.</text>
</comment>
<reference evidence="2 3" key="1">
    <citation type="journal article" date="2015" name="Genome Announc.">
        <title>Expanding the biotechnology potential of lactobacilli through comparative genomics of 213 strains and associated genera.</title>
        <authorList>
            <person name="Sun Z."/>
            <person name="Harris H.M."/>
            <person name="McCann A."/>
            <person name="Guo C."/>
            <person name="Argimon S."/>
            <person name="Zhang W."/>
            <person name="Yang X."/>
            <person name="Jeffery I.B."/>
            <person name="Cooney J.C."/>
            <person name="Kagawa T.F."/>
            <person name="Liu W."/>
            <person name="Song Y."/>
            <person name="Salvetti E."/>
            <person name="Wrobel A."/>
            <person name="Rasinkangas P."/>
            <person name="Parkhill J."/>
            <person name="Rea M.C."/>
            <person name="O'Sullivan O."/>
            <person name="Ritari J."/>
            <person name="Douillard F.P."/>
            <person name="Paul Ross R."/>
            <person name="Yang R."/>
            <person name="Briner A.E."/>
            <person name="Felis G.E."/>
            <person name="de Vos W.M."/>
            <person name="Barrangou R."/>
            <person name="Klaenhammer T.R."/>
            <person name="Caufield P.W."/>
            <person name="Cui Y."/>
            <person name="Zhang H."/>
            <person name="O'Toole P.W."/>
        </authorList>
    </citation>
    <scope>NUCLEOTIDE SEQUENCE [LARGE SCALE GENOMIC DNA]</scope>
    <source>
        <strain evidence="2 3">DSM 22697</strain>
    </source>
</reference>
<name>A0A0R2FG43_9LACO</name>
<dbReference type="Proteomes" id="UP000050865">
    <property type="component" value="Unassembled WGS sequence"/>
</dbReference>
<organism evidence="2 3">
    <name type="scientific">Lacticaseibacillus camelliae DSM 22697 = JCM 13995</name>
    <dbReference type="NCBI Taxonomy" id="1423730"/>
    <lineage>
        <taxon>Bacteria</taxon>
        <taxon>Bacillati</taxon>
        <taxon>Bacillota</taxon>
        <taxon>Bacilli</taxon>
        <taxon>Lactobacillales</taxon>
        <taxon>Lactobacillaceae</taxon>
        <taxon>Lacticaseibacillus</taxon>
    </lineage>
</organism>
<feature type="region of interest" description="Disordered" evidence="1">
    <location>
        <begin position="85"/>
        <end position="137"/>
    </location>
</feature>
<feature type="compositionally biased region" description="Pro residues" evidence="1">
    <location>
        <begin position="100"/>
        <end position="119"/>
    </location>
</feature>
<dbReference type="AlphaFoldDB" id="A0A0R2FG43"/>
<accession>A0A0R2FG43</accession>
<keyword evidence="3" id="KW-1185">Reference proteome</keyword>